<keyword evidence="1" id="KW-0233">DNA recombination</keyword>
<dbReference type="SUPFAM" id="SSF56349">
    <property type="entry name" value="DNA breaking-rejoining enzymes"/>
    <property type="match status" value="1"/>
</dbReference>
<evidence type="ECO:0000259" key="2">
    <source>
        <dbReference type="PROSITE" id="PS51898"/>
    </source>
</evidence>
<gene>
    <name evidence="3" type="ORF">KSB_51830</name>
</gene>
<protein>
    <recommendedName>
        <fullName evidence="2">Tyr recombinase domain-containing protein</fullName>
    </recommendedName>
</protein>
<dbReference type="Gene3D" id="1.10.443.10">
    <property type="entry name" value="Intergrase catalytic core"/>
    <property type="match status" value="1"/>
</dbReference>
<evidence type="ECO:0000256" key="1">
    <source>
        <dbReference type="ARBA" id="ARBA00023172"/>
    </source>
</evidence>
<dbReference type="Pfam" id="PF00589">
    <property type="entry name" value="Phage_integrase"/>
    <property type="match status" value="1"/>
</dbReference>
<evidence type="ECO:0000313" key="4">
    <source>
        <dbReference type="Proteomes" id="UP000654345"/>
    </source>
</evidence>
<evidence type="ECO:0000313" key="3">
    <source>
        <dbReference type="EMBL" id="GHO56708.1"/>
    </source>
</evidence>
<comment type="caution">
    <text evidence="3">The sequence shown here is derived from an EMBL/GenBank/DDBJ whole genome shotgun (WGS) entry which is preliminary data.</text>
</comment>
<dbReference type="InterPro" id="IPR002104">
    <property type="entry name" value="Integrase_catalytic"/>
</dbReference>
<name>A0ABQ3UVJ0_9CHLR</name>
<dbReference type="InterPro" id="IPR013762">
    <property type="entry name" value="Integrase-like_cat_sf"/>
</dbReference>
<reference evidence="3 4" key="1">
    <citation type="journal article" date="2021" name="Int. J. Syst. Evol. Microbiol.">
        <title>Reticulibacter mediterranei gen. nov., sp. nov., within the new family Reticulibacteraceae fam. nov., and Ktedonospora formicarum gen. nov., sp. nov., Ktedonobacter robiniae sp. nov., Dictyobacter formicarum sp. nov. and Dictyobacter arantiisoli sp. nov., belonging to the class Ktedonobacteria.</title>
        <authorList>
            <person name="Yabe S."/>
            <person name="Zheng Y."/>
            <person name="Wang C.M."/>
            <person name="Sakai Y."/>
            <person name="Abe K."/>
            <person name="Yokota A."/>
            <person name="Donadio S."/>
            <person name="Cavaletti L."/>
            <person name="Monciardini P."/>
        </authorList>
    </citation>
    <scope>NUCLEOTIDE SEQUENCE [LARGE SCALE GENOMIC DNA]</scope>
    <source>
        <strain evidence="3 4">SOSP1-30</strain>
    </source>
</reference>
<dbReference type="EMBL" id="BNJG01000002">
    <property type="protein sequence ID" value="GHO56708.1"/>
    <property type="molecule type" value="Genomic_DNA"/>
</dbReference>
<accession>A0ABQ3UVJ0</accession>
<dbReference type="PROSITE" id="PS51898">
    <property type="entry name" value="TYR_RECOMBINASE"/>
    <property type="match status" value="1"/>
</dbReference>
<feature type="domain" description="Tyr recombinase" evidence="2">
    <location>
        <begin position="1"/>
        <end position="198"/>
    </location>
</feature>
<sequence>MQEAAEREGIGLLFLVALSTGLRRGELLGLHWQDLEMETRALSIHRSVSLFPKSDFLERECAPLHQRAIKLPALLVQHLQRHQQVQHEVRQQAGEEWEERGLVFPNERGNYLSPYRLSQCFQQALEEANLPSTPFHAVRNTTISLLLMLGAEPRVVQSMLGVSWRDTSTISIAPITLDHYENAIQRILDFLHNEGEKE</sequence>
<dbReference type="Proteomes" id="UP000654345">
    <property type="component" value="Unassembled WGS sequence"/>
</dbReference>
<proteinExistence type="predicted"/>
<organism evidence="3 4">
    <name type="scientific">Ktedonobacter robiniae</name>
    <dbReference type="NCBI Taxonomy" id="2778365"/>
    <lineage>
        <taxon>Bacteria</taxon>
        <taxon>Bacillati</taxon>
        <taxon>Chloroflexota</taxon>
        <taxon>Ktedonobacteria</taxon>
        <taxon>Ktedonobacterales</taxon>
        <taxon>Ktedonobacteraceae</taxon>
        <taxon>Ktedonobacter</taxon>
    </lineage>
</organism>
<keyword evidence="4" id="KW-1185">Reference proteome</keyword>
<dbReference type="InterPro" id="IPR011010">
    <property type="entry name" value="DNA_brk_join_enz"/>
</dbReference>